<protein>
    <submittedName>
        <fullName evidence="2">Uncharacterized protein</fullName>
    </submittedName>
</protein>
<keyword evidence="3" id="KW-1185">Reference proteome</keyword>
<evidence type="ECO:0000256" key="1">
    <source>
        <dbReference type="SAM" id="MobiDB-lite"/>
    </source>
</evidence>
<dbReference type="EMBL" id="BGZK01000286">
    <property type="protein sequence ID" value="GBP34281.1"/>
    <property type="molecule type" value="Genomic_DNA"/>
</dbReference>
<feature type="compositionally biased region" description="Acidic residues" evidence="1">
    <location>
        <begin position="21"/>
        <end position="31"/>
    </location>
</feature>
<evidence type="ECO:0000313" key="3">
    <source>
        <dbReference type="Proteomes" id="UP000299102"/>
    </source>
</evidence>
<feature type="region of interest" description="Disordered" evidence="1">
    <location>
        <begin position="1"/>
        <end position="31"/>
    </location>
</feature>
<name>A0A4C1V650_EUMVA</name>
<comment type="caution">
    <text evidence="2">The sequence shown here is derived from an EMBL/GenBank/DDBJ whole genome shotgun (WGS) entry which is preliminary data.</text>
</comment>
<organism evidence="2 3">
    <name type="scientific">Eumeta variegata</name>
    <name type="common">Bagworm moth</name>
    <name type="synonym">Eumeta japonica</name>
    <dbReference type="NCBI Taxonomy" id="151549"/>
    <lineage>
        <taxon>Eukaryota</taxon>
        <taxon>Metazoa</taxon>
        <taxon>Ecdysozoa</taxon>
        <taxon>Arthropoda</taxon>
        <taxon>Hexapoda</taxon>
        <taxon>Insecta</taxon>
        <taxon>Pterygota</taxon>
        <taxon>Neoptera</taxon>
        <taxon>Endopterygota</taxon>
        <taxon>Lepidoptera</taxon>
        <taxon>Glossata</taxon>
        <taxon>Ditrysia</taxon>
        <taxon>Tineoidea</taxon>
        <taxon>Psychidae</taxon>
        <taxon>Oiketicinae</taxon>
        <taxon>Eumeta</taxon>
    </lineage>
</organism>
<gene>
    <name evidence="2" type="ORF">EVAR_13420_1</name>
</gene>
<reference evidence="2 3" key="1">
    <citation type="journal article" date="2019" name="Commun. Biol.">
        <title>The bagworm genome reveals a unique fibroin gene that provides high tensile strength.</title>
        <authorList>
            <person name="Kono N."/>
            <person name="Nakamura H."/>
            <person name="Ohtoshi R."/>
            <person name="Tomita M."/>
            <person name="Numata K."/>
            <person name="Arakawa K."/>
        </authorList>
    </citation>
    <scope>NUCLEOTIDE SEQUENCE [LARGE SCALE GENOMIC DNA]</scope>
</reference>
<dbReference type="AlphaFoldDB" id="A0A4C1V650"/>
<evidence type="ECO:0000313" key="2">
    <source>
        <dbReference type="EMBL" id="GBP34281.1"/>
    </source>
</evidence>
<accession>A0A4C1V650</accession>
<dbReference type="Proteomes" id="UP000299102">
    <property type="component" value="Unassembled WGS sequence"/>
</dbReference>
<sequence length="106" mass="11114">MKSGIRNDSGTRTESGAGNETESEIETETTIEMGMEIEIDNEIENRTEIRIKIEFGIKHDVIELGTANVSVSRAGGGAAPGAGARPSRLRYSCAGRAGAAPVAPPQ</sequence>
<feature type="compositionally biased region" description="Polar residues" evidence="1">
    <location>
        <begin position="1"/>
        <end position="18"/>
    </location>
</feature>
<proteinExistence type="predicted"/>